<evidence type="ECO:0000313" key="2">
    <source>
        <dbReference type="EMBL" id="NBI34609.1"/>
    </source>
</evidence>
<dbReference type="EMBL" id="QWKH01000037">
    <property type="protein sequence ID" value="NBI34609.1"/>
    <property type="molecule type" value="Genomic_DNA"/>
</dbReference>
<protein>
    <submittedName>
        <fullName evidence="2">Uncharacterized protein</fullName>
    </submittedName>
</protein>
<accession>A0A7C9NSR4</accession>
<dbReference type="AlphaFoldDB" id="A0A7C9NSR4"/>
<gene>
    <name evidence="2" type="ORF">D1639_06110</name>
</gene>
<keyword evidence="1" id="KW-0472">Membrane</keyword>
<feature type="transmembrane region" description="Helical" evidence="1">
    <location>
        <begin position="68"/>
        <end position="91"/>
    </location>
</feature>
<comment type="caution">
    <text evidence="2">The sequence shown here is derived from an EMBL/GenBank/DDBJ whole genome shotgun (WGS) entry which is preliminary data.</text>
</comment>
<proteinExistence type="predicted"/>
<dbReference type="InterPro" id="IPR011733">
    <property type="entry name" value="CHP02185_IM"/>
</dbReference>
<keyword evidence="1" id="KW-1133">Transmembrane helix</keyword>
<organism evidence="2">
    <name type="scientific">Muribaculaceae bacterium Z82</name>
    <dbReference type="NCBI Taxonomy" id="2304548"/>
    <lineage>
        <taxon>Bacteria</taxon>
        <taxon>Pseudomonadati</taxon>
        <taxon>Bacteroidota</taxon>
        <taxon>Bacteroidia</taxon>
        <taxon>Bacteroidales</taxon>
        <taxon>Muribaculaceae</taxon>
    </lineage>
</organism>
<evidence type="ECO:0000256" key="1">
    <source>
        <dbReference type="SAM" id="Phobius"/>
    </source>
</evidence>
<reference evidence="2" key="1">
    <citation type="submission" date="2018-08" db="EMBL/GenBank/DDBJ databases">
        <title>Murine metabolic-syndrome-specific gut microbial biobank.</title>
        <authorList>
            <person name="Liu C."/>
        </authorList>
    </citation>
    <scope>NUCLEOTIDE SEQUENCE [LARGE SCALE GENOMIC DNA]</scope>
    <source>
        <strain evidence="2">Z82</strain>
    </source>
</reference>
<sequence>MLCESVMIIGKRSKWSTAIGFAVFMLCWWFGMQSLIFFSGADYVQMVVKMGMSEDYGWGLVNWTQSPMFYLCGAVTFACGLLGSLLGFRVFKKHFSKLQG</sequence>
<name>A0A7C9NSR4_9BACT</name>
<dbReference type="Pfam" id="PF09605">
    <property type="entry name" value="Trep_Strep"/>
    <property type="match status" value="1"/>
</dbReference>
<feature type="transmembrane region" description="Helical" evidence="1">
    <location>
        <begin position="21"/>
        <end position="48"/>
    </location>
</feature>
<keyword evidence="1" id="KW-0812">Transmembrane</keyword>